<gene>
    <name evidence="1" type="ORF">C7H61_09205</name>
</gene>
<accession>A0A2T1NAI6</accession>
<dbReference type="AlphaFoldDB" id="A0A2T1NAI6"/>
<evidence type="ECO:0000313" key="1">
    <source>
        <dbReference type="EMBL" id="PSG89125.1"/>
    </source>
</evidence>
<protein>
    <submittedName>
        <fullName evidence="1">Uncharacterized protein</fullName>
    </submittedName>
</protein>
<sequence>MRKKAKKLEFVSRIKADGSGTEPVPKGLLENDLFLNEKLKITCLSISNGTYIAIGFNSFVVKLK</sequence>
<dbReference type="EMBL" id="PXOT01000024">
    <property type="protein sequence ID" value="PSG89125.1"/>
    <property type="molecule type" value="Genomic_DNA"/>
</dbReference>
<dbReference type="RefSeq" id="WP_106679103.1">
    <property type="nucleotide sequence ID" value="NZ_JACHWV010000003.1"/>
</dbReference>
<organism evidence="1 2">
    <name type="scientific">Mesoflavibacter zeaxanthinifaciens subsp. sabulilitoris</name>
    <dbReference type="NCBI Taxonomy" id="1520893"/>
    <lineage>
        <taxon>Bacteria</taxon>
        <taxon>Pseudomonadati</taxon>
        <taxon>Bacteroidota</taxon>
        <taxon>Flavobacteriia</taxon>
        <taxon>Flavobacteriales</taxon>
        <taxon>Flavobacteriaceae</taxon>
        <taxon>Mesoflavibacter</taxon>
    </lineage>
</organism>
<reference evidence="1 2" key="1">
    <citation type="submission" date="2018-03" db="EMBL/GenBank/DDBJ databases">
        <title>Mesoflavibacter sp. HG37 and Mesoflavibacter sp. HG96 sp.nov., two marine bacteria isolated from seawater of Western Pacific Ocean.</title>
        <authorList>
            <person name="Cheng H."/>
            <person name="Wu Y.-H."/>
            <person name="Guo L.-L."/>
            <person name="Xu X.-W."/>
        </authorList>
    </citation>
    <scope>NUCLEOTIDE SEQUENCE [LARGE SCALE GENOMIC DNA]</scope>
    <source>
        <strain evidence="1 2">KCTC 42117</strain>
    </source>
</reference>
<proteinExistence type="predicted"/>
<name>A0A2T1NAI6_9FLAO</name>
<evidence type="ECO:0000313" key="2">
    <source>
        <dbReference type="Proteomes" id="UP000238430"/>
    </source>
</evidence>
<dbReference type="Proteomes" id="UP000238430">
    <property type="component" value="Unassembled WGS sequence"/>
</dbReference>
<comment type="caution">
    <text evidence="1">The sequence shown here is derived from an EMBL/GenBank/DDBJ whole genome shotgun (WGS) entry which is preliminary data.</text>
</comment>
<keyword evidence="2" id="KW-1185">Reference proteome</keyword>